<dbReference type="GO" id="GO:0005773">
    <property type="term" value="C:vacuole"/>
    <property type="evidence" value="ECO:0007669"/>
    <property type="project" value="GOC"/>
</dbReference>
<dbReference type="Gene3D" id="3.40.50.1460">
    <property type="match status" value="1"/>
</dbReference>
<proteinExistence type="predicted"/>
<evidence type="ECO:0000256" key="1">
    <source>
        <dbReference type="SAM" id="SignalP"/>
    </source>
</evidence>
<dbReference type="GO" id="GO:0004197">
    <property type="term" value="F:cysteine-type endopeptidase activity"/>
    <property type="evidence" value="ECO:0007669"/>
    <property type="project" value="TreeGrafter"/>
</dbReference>
<dbReference type="RefSeq" id="WP_130064903.1">
    <property type="nucleotide sequence ID" value="NZ_JAHOOA010000004.1"/>
</dbReference>
<dbReference type="Gene3D" id="2.60.40.10">
    <property type="entry name" value="Immunoglobulins"/>
    <property type="match status" value="1"/>
</dbReference>
<comment type="caution">
    <text evidence="3">The sequence shown here is derived from an EMBL/GenBank/DDBJ whole genome shotgun (WGS) entry which is preliminary data.</text>
</comment>
<feature type="chain" id="PRO_5030114470" description="BACON domain-containing protein" evidence="1">
    <location>
        <begin position="19"/>
        <end position="379"/>
    </location>
</feature>
<feature type="domain" description="BACON" evidence="2">
    <location>
        <begin position="32"/>
        <end position="87"/>
    </location>
</feature>
<keyword evidence="1" id="KW-0732">Signal</keyword>
<dbReference type="Pfam" id="PF19190">
    <property type="entry name" value="BACON_2"/>
    <property type="match status" value="1"/>
</dbReference>
<evidence type="ECO:0000313" key="3">
    <source>
        <dbReference type="EMBL" id="KAA2379330.1"/>
    </source>
</evidence>
<reference evidence="3 4" key="1">
    <citation type="journal article" date="2019" name="Nat. Med.">
        <title>A library of human gut bacterial isolates paired with longitudinal multiomics data enables mechanistic microbiome research.</title>
        <authorList>
            <person name="Poyet M."/>
            <person name="Groussin M."/>
            <person name="Gibbons S.M."/>
            <person name="Avila-Pacheco J."/>
            <person name="Jiang X."/>
            <person name="Kearney S.M."/>
            <person name="Perrotta A.R."/>
            <person name="Berdy B."/>
            <person name="Zhao S."/>
            <person name="Lieberman T.D."/>
            <person name="Swanson P.K."/>
            <person name="Smith M."/>
            <person name="Roesemann S."/>
            <person name="Alexander J.E."/>
            <person name="Rich S.A."/>
            <person name="Livny J."/>
            <person name="Vlamakis H."/>
            <person name="Clish C."/>
            <person name="Bullock K."/>
            <person name="Deik A."/>
            <person name="Scott J."/>
            <person name="Pierce K.A."/>
            <person name="Xavier R.J."/>
            <person name="Alm E.J."/>
        </authorList>
    </citation>
    <scope>NUCLEOTIDE SEQUENCE [LARGE SCALE GENOMIC DNA]</scope>
    <source>
        <strain evidence="3 4">BIOML-A266</strain>
    </source>
</reference>
<evidence type="ECO:0000259" key="2">
    <source>
        <dbReference type="Pfam" id="PF19190"/>
    </source>
</evidence>
<dbReference type="GO" id="GO:0006624">
    <property type="term" value="P:vacuolar protein processing"/>
    <property type="evidence" value="ECO:0007669"/>
    <property type="project" value="TreeGrafter"/>
</dbReference>
<dbReference type="InterPro" id="IPR013783">
    <property type="entry name" value="Ig-like_fold"/>
</dbReference>
<feature type="signal peptide" evidence="1">
    <location>
        <begin position="1"/>
        <end position="18"/>
    </location>
</feature>
<accession>A0A5B3H9G9</accession>
<sequence length="379" mass="41447">MRLFRPFVLAALTGLLLAGCSKKKSETPPPLLSLNPAETRFFSTSGTYSFEVETNQKSWEVRSDQEWCAVTPDYAGGSFSVELSGAPAPAHAAVTVQAGAAAPVTIDFASLQDFDKNSQRSYPPREESYALIVAASSGWENYRHQAGAYLMYQMLKSNGLDDDHILLVSEDDIARHSINPTPGRILPPEGEGNLYENVIVDYKLSEVGLSGLLETLTSGTSFRPGVYDNLFIYWAGRGTPEGPKWLDETLHAFEVADFFKALSARQTFRKLLLVLETDYGGVVGRACEETKIPGMLCFAAADGETSKGGIRTDAGGKIPLSNSFTDTFYELVSSPASISIYELYRDICRTMPYYTNVGVYNANNFGNLYTGAISEFLNP</sequence>
<name>A0A5B3H9G9_9BACT</name>
<dbReference type="PANTHER" id="PTHR12000:SF42">
    <property type="entry name" value="LEGUMAIN"/>
    <property type="match status" value="1"/>
</dbReference>
<dbReference type="PROSITE" id="PS51257">
    <property type="entry name" value="PROKAR_LIPOPROTEIN"/>
    <property type="match status" value="1"/>
</dbReference>
<dbReference type="Pfam" id="PF01650">
    <property type="entry name" value="Peptidase_C13"/>
    <property type="match status" value="1"/>
</dbReference>
<dbReference type="InterPro" id="IPR001096">
    <property type="entry name" value="Peptidase_C13"/>
</dbReference>
<dbReference type="CDD" id="cd14948">
    <property type="entry name" value="BACON"/>
    <property type="match status" value="1"/>
</dbReference>
<protein>
    <recommendedName>
        <fullName evidence="2">BACON domain-containing protein</fullName>
    </recommendedName>
</protein>
<dbReference type="Proteomes" id="UP000322940">
    <property type="component" value="Unassembled WGS sequence"/>
</dbReference>
<dbReference type="PANTHER" id="PTHR12000">
    <property type="entry name" value="HEMOGLOBINASE FAMILY MEMBER"/>
    <property type="match status" value="1"/>
</dbReference>
<gene>
    <name evidence="3" type="ORF">F2Y10_06710</name>
</gene>
<dbReference type="EMBL" id="VVXH01000005">
    <property type="protein sequence ID" value="KAA2379330.1"/>
    <property type="molecule type" value="Genomic_DNA"/>
</dbReference>
<dbReference type="InterPro" id="IPR024361">
    <property type="entry name" value="BACON"/>
</dbReference>
<dbReference type="PRINTS" id="PR00776">
    <property type="entry name" value="HEMOGLOBNASE"/>
</dbReference>
<organism evidence="3 4">
    <name type="scientific">Alistipes onderdonkii</name>
    <dbReference type="NCBI Taxonomy" id="328813"/>
    <lineage>
        <taxon>Bacteria</taxon>
        <taxon>Pseudomonadati</taxon>
        <taxon>Bacteroidota</taxon>
        <taxon>Bacteroidia</taxon>
        <taxon>Bacteroidales</taxon>
        <taxon>Rikenellaceae</taxon>
        <taxon>Alistipes</taxon>
    </lineage>
</organism>
<dbReference type="GO" id="GO:0051603">
    <property type="term" value="P:proteolysis involved in protein catabolic process"/>
    <property type="evidence" value="ECO:0007669"/>
    <property type="project" value="TreeGrafter"/>
</dbReference>
<evidence type="ECO:0000313" key="4">
    <source>
        <dbReference type="Proteomes" id="UP000322940"/>
    </source>
</evidence>
<dbReference type="AlphaFoldDB" id="A0A5B3H9G9"/>